<gene>
    <name evidence="1" type="ORF">J2S90_000494</name>
    <name evidence="2" type="ORF">J2S93_001209</name>
</gene>
<evidence type="ECO:0000313" key="1">
    <source>
        <dbReference type="EMBL" id="MDP9903554.1"/>
    </source>
</evidence>
<evidence type="ECO:0000313" key="3">
    <source>
        <dbReference type="Proteomes" id="UP001230951"/>
    </source>
</evidence>
<protein>
    <recommendedName>
        <fullName evidence="5">Antibiotic biosynthesis monooxygenase</fullName>
    </recommendedName>
</protein>
<evidence type="ECO:0000313" key="2">
    <source>
        <dbReference type="EMBL" id="MDQ0179793.1"/>
    </source>
</evidence>
<dbReference type="AlphaFoldDB" id="A0AAW8DER3"/>
<dbReference type="RefSeq" id="WP_306959032.1">
    <property type="nucleotide sequence ID" value="NZ_JAUSRG010000001.1"/>
</dbReference>
<dbReference type="EMBL" id="JAUSTF010000002">
    <property type="protein sequence ID" value="MDQ0179793.1"/>
    <property type="molecule type" value="Genomic_DNA"/>
</dbReference>
<organism evidence="1 4">
    <name type="scientific">Arthrobacter bambusae</name>
    <dbReference type="NCBI Taxonomy" id="1338426"/>
    <lineage>
        <taxon>Bacteria</taxon>
        <taxon>Bacillati</taxon>
        <taxon>Actinomycetota</taxon>
        <taxon>Actinomycetes</taxon>
        <taxon>Micrococcales</taxon>
        <taxon>Micrococcaceae</taxon>
        <taxon>Arthrobacter</taxon>
    </lineage>
</organism>
<dbReference type="Proteomes" id="UP001230951">
    <property type="component" value="Unassembled WGS sequence"/>
</dbReference>
<keyword evidence="3" id="KW-1185">Reference proteome</keyword>
<evidence type="ECO:0000313" key="4">
    <source>
        <dbReference type="Proteomes" id="UP001242995"/>
    </source>
</evidence>
<name>A0AAW8DER3_9MICC</name>
<proteinExistence type="predicted"/>
<evidence type="ECO:0008006" key="5">
    <source>
        <dbReference type="Google" id="ProtNLM"/>
    </source>
</evidence>
<dbReference type="EMBL" id="JAUSRG010000001">
    <property type="protein sequence ID" value="MDP9903554.1"/>
    <property type="molecule type" value="Genomic_DNA"/>
</dbReference>
<dbReference type="Proteomes" id="UP001242995">
    <property type="component" value="Unassembled WGS sequence"/>
</dbReference>
<accession>A0AAW8DER3</accession>
<comment type="caution">
    <text evidence="1">The sequence shown here is derived from an EMBL/GenBank/DDBJ whole genome shotgun (WGS) entry which is preliminary data.</text>
</comment>
<reference evidence="1 3" key="1">
    <citation type="submission" date="2023-07" db="EMBL/GenBank/DDBJ databases">
        <title>Sorghum-associated microbial communities from plants grown in Nebraska, USA.</title>
        <authorList>
            <person name="Schachtman D."/>
        </authorList>
    </citation>
    <scope>NUCLEOTIDE SEQUENCE</scope>
    <source>
        <strain evidence="1">DS1006</strain>
        <strain evidence="2 3">DS1016</strain>
    </source>
</reference>
<sequence length="92" mass="10042">MFMGVYHFDGDPAQLLEGHQRMVGLLPPGALKIHVCLSTEGGISVYDTCPDRATFDRFSSGHSFAELVAEVGLPVPRIEALGEVESYEIHPE</sequence>